<dbReference type="Pfam" id="PF00535">
    <property type="entry name" value="Glycos_transf_2"/>
    <property type="match status" value="1"/>
</dbReference>
<dbReference type="Gene3D" id="3.90.550.10">
    <property type="entry name" value="Spore Coat Polysaccharide Biosynthesis Protein SpsA, Chain A"/>
    <property type="match status" value="2"/>
</dbReference>
<dbReference type="NCBIfam" id="TIGR04283">
    <property type="entry name" value="glyco_like_mftF"/>
    <property type="match status" value="1"/>
</dbReference>
<dbReference type="EMBL" id="CP036289">
    <property type="protein sequence ID" value="QDU77497.1"/>
    <property type="molecule type" value="Genomic_DNA"/>
</dbReference>
<gene>
    <name evidence="7" type="primary">pgaC</name>
    <name evidence="7" type="ORF">Pan97_45670</name>
</gene>
<comment type="subcellular location">
    <subcellularLocation>
        <location evidence="1">Cell membrane</location>
    </subcellularLocation>
</comment>
<dbReference type="InterPro" id="IPR026461">
    <property type="entry name" value="Trfase_2_rSAM/seldom_assoc"/>
</dbReference>
<dbReference type="KEGG" id="bvo:Pan97_45670"/>
<dbReference type="NCBIfam" id="TIGR04282">
    <property type="entry name" value="glyco_like_cofC"/>
    <property type="match status" value="1"/>
</dbReference>
<evidence type="ECO:0000256" key="3">
    <source>
        <dbReference type="ARBA" id="ARBA00022676"/>
    </source>
</evidence>
<reference evidence="8" key="1">
    <citation type="submission" date="2019-02" db="EMBL/GenBank/DDBJ databases">
        <title>Deep-cultivation of Planctomycetes and their phenomic and genomic characterization uncovers novel biology.</title>
        <authorList>
            <person name="Wiegand S."/>
            <person name="Jogler M."/>
            <person name="Boedeker C."/>
            <person name="Pinto D."/>
            <person name="Vollmers J."/>
            <person name="Rivas-Marin E."/>
            <person name="Kohn T."/>
            <person name="Peeters S.H."/>
            <person name="Heuer A."/>
            <person name="Rast P."/>
            <person name="Oberbeckmann S."/>
            <person name="Bunk B."/>
            <person name="Jeske O."/>
            <person name="Meyerdierks A."/>
            <person name="Storesund J.E."/>
            <person name="Kallscheuer N."/>
            <person name="Luecker S."/>
            <person name="Lage O.M."/>
            <person name="Pohl T."/>
            <person name="Merkel B.J."/>
            <person name="Hornburger P."/>
            <person name="Mueller R.-W."/>
            <person name="Bruemmer F."/>
            <person name="Labrenz M."/>
            <person name="Spormann A.M."/>
            <person name="Op den Camp H."/>
            <person name="Overmann J."/>
            <person name="Amann R."/>
            <person name="Jetten M.S.M."/>
            <person name="Mascher T."/>
            <person name="Medema M.H."/>
            <person name="Devos D.P."/>
            <person name="Kaster A.-K."/>
            <person name="Ovreas L."/>
            <person name="Rohde M."/>
            <person name="Galperin M.Y."/>
            <person name="Jogler C."/>
        </authorList>
    </citation>
    <scope>NUCLEOTIDE SEQUENCE [LARGE SCALE GENOMIC DNA]</scope>
    <source>
        <strain evidence="8">Pan97</strain>
    </source>
</reference>
<keyword evidence="8" id="KW-1185">Reference proteome</keyword>
<evidence type="ECO:0000256" key="2">
    <source>
        <dbReference type="ARBA" id="ARBA00022475"/>
    </source>
</evidence>
<name>A0A518CE51_9BACT</name>
<evidence type="ECO:0000313" key="8">
    <source>
        <dbReference type="Proteomes" id="UP000318626"/>
    </source>
</evidence>
<dbReference type="AlphaFoldDB" id="A0A518CE51"/>
<sequence length="461" mass="51578">MYRRKRLELSGRDPFMKTQLIVFTRYPEPGNTKTRLIPSLGPEGAAILQQRLTSHTLDIVRTFQRQVPCTIEVRFAGRDATAMQAMFGDGMGYVPQQGTDLGERLCHAIDEAFQADSDRVIVIGADCPQLDATTLQMANRLLERHDVVVGPAEDGGYYLIGLKSPQPSLFREIPWGTSRVLTETMKKIDVQGLSRKLLSPLSDVDYPEDLISCRRWPQLLEGILPAYDANRLSIVIPTLNEVKNLAETLHAVNSRCTSEKDLEVIVADGGSKDDTVQIALQHQAKVVQCKPGRGIQLNAGAALASGGHLLFLHADALLPFRYDEVIRNTLHGKTIAGAFRLKIDHDTPGLRLVAQLANLRSRFLQRPYGDQGLFLRSQTLYEVGGFRNWPLMEDIELGQRLRKRGRIAMADVSMTVSARRWRKRGVVRTTCMNQAILLAWRMGISPERLALWYRGKPVSSS</sequence>
<accession>A0A518CE51</accession>
<dbReference type="CDD" id="cd02522">
    <property type="entry name" value="GT_2_like_a"/>
    <property type="match status" value="1"/>
</dbReference>
<evidence type="ECO:0000256" key="5">
    <source>
        <dbReference type="ARBA" id="ARBA00023136"/>
    </source>
</evidence>
<dbReference type="InterPro" id="IPR001173">
    <property type="entry name" value="Glyco_trans_2-like"/>
</dbReference>
<keyword evidence="2" id="KW-1003">Cell membrane</keyword>
<evidence type="ECO:0000259" key="6">
    <source>
        <dbReference type="Pfam" id="PF00535"/>
    </source>
</evidence>
<dbReference type="EC" id="2.4.1.-" evidence="7"/>
<feature type="domain" description="Glycosyltransferase 2-like" evidence="6">
    <location>
        <begin position="233"/>
        <end position="355"/>
    </location>
</feature>
<keyword evidence="5" id="KW-0472">Membrane</keyword>
<dbReference type="InterPro" id="IPR018641">
    <property type="entry name" value="Trfase_1_rSAM/seldom-assoc"/>
</dbReference>
<dbReference type="PANTHER" id="PTHR43646">
    <property type="entry name" value="GLYCOSYLTRANSFERASE"/>
    <property type="match status" value="1"/>
</dbReference>
<evidence type="ECO:0000256" key="1">
    <source>
        <dbReference type="ARBA" id="ARBA00004236"/>
    </source>
</evidence>
<dbReference type="Pfam" id="PF09837">
    <property type="entry name" value="DUF2064"/>
    <property type="match status" value="1"/>
</dbReference>
<dbReference type="Proteomes" id="UP000318626">
    <property type="component" value="Chromosome"/>
</dbReference>
<keyword evidence="4 7" id="KW-0808">Transferase</keyword>
<dbReference type="SUPFAM" id="SSF53448">
    <property type="entry name" value="Nucleotide-diphospho-sugar transferases"/>
    <property type="match status" value="2"/>
</dbReference>
<evidence type="ECO:0000313" key="7">
    <source>
        <dbReference type="EMBL" id="QDU77497.1"/>
    </source>
</evidence>
<dbReference type="PANTHER" id="PTHR43646:SF2">
    <property type="entry name" value="GLYCOSYLTRANSFERASE 2-LIKE DOMAIN-CONTAINING PROTEIN"/>
    <property type="match status" value="1"/>
</dbReference>
<protein>
    <submittedName>
        <fullName evidence="7">Poly-beta-1,6-N-acetyl-D-glucosamine synthase</fullName>
        <ecNumber evidence="7">2.4.1.-</ecNumber>
    </submittedName>
</protein>
<dbReference type="GO" id="GO:0005886">
    <property type="term" value="C:plasma membrane"/>
    <property type="evidence" value="ECO:0007669"/>
    <property type="project" value="UniProtKB-SubCell"/>
</dbReference>
<dbReference type="GO" id="GO:0016757">
    <property type="term" value="F:glycosyltransferase activity"/>
    <property type="evidence" value="ECO:0007669"/>
    <property type="project" value="UniProtKB-KW"/>
</dbReference>
<keyword evidence="3 7" id="KW-0328">Glycosyltransferase</keyword>
<proteinExistence type="predicted"/>
<dbReference type="InterPro" id="IPR029044">
    <property type="entry name" value="Nucleotide-diphossugar_trans"/>
</dbReference>
<organism evidence="7 8">
    <name type="scientific">Bremerella volcania</name>
    <dbReference type="NCBI Taxonomy" id="2527984"/>
    <lineage>
        <taxon>Bacteria</taxon>
        <taxon>Pseudomonadati</taxon>
        <taxon>Planctomycetota</taxon>
        <taxon>Planctomycetia</taxon>
        <taxon>Pirellulales</taxon>
        <taxon>Pirellulaceae</taxon>
        <taxon>Bremerella</taxon>
    </lineage>
</organism>
<evidence type="ECO:0000256" key="4">
    <source>
        <dbReference type="ARBA" id="ARBA00022679"/>
    </source>
</evidence>